<reference evidence="7" key="1">
    <citation type="submission" date="2021-01" db="EMBL/GenBank/DDBJ databases">
        <authorList>
            <person name="Corre E."/>
            <person name="Pelletier E."/>
            <person name="Niang G."/>
            <person name="Scheremetjew M."/>
            <person name="Finn R."/>
            <person name="Kale V."/>
            <person name="Holt S."/>
            <person name="Cochrane G."/>
            <person name="Meng A."/>
            <person name="Brown T."/>
            <person name="Cohen L."/>
        </authorList>
    </citation>
    <scope>NUCLEOTIDE SEQUENCE</scope>
    <source>
        <strain evidence="7">CCAP 1951/1</strain>
    </source>
</reference>
<accession>A0A7S1Q3H6</accession>
<dbReference type="AlphaFoldDB" id="A0A7S1Q3H6"/>
<dbReference type="InterPro" id="IPR017455">
    <property type="entry name" value="Znf_FYVE-rel"/>
</dbReference>
<name>A0A7S1Q3H6_NEODS</name>
<dbReference type="SUPFAM" id="SSF57903">
    <property type="entry name" value="FYVE/PHD zinc finger"/>
    <property type="match status" value="1"/>
</dbReference>
<feature type="region of interest" description="Disordered" evidence="5">
    <location>
        <begin position="1"/>
        <end position="27"/>
    </location>
</feature>
<evidence type="ECO:0000259" key="6">
    <source>
        <dbReference type="PROSITE" id="PS50178"/>
    </source>
</evidence>
<feature type="region of interest" description="Disordered" evidence="5">
    <location>
        <begin position="455"/>
        <end position="487"/>
    </location>
</feature>
<dbReference type="PROSITE" id="PS50178">
    <property type="entry name" value="ZF_FYVE"/>
    <property type="match status" value="1"/>
</dbReference>
<evidence type="ECO:0000256" key="2">
    <source>
        <dbReference type="ARBA" id="ARBA00022771"/>
    </source>
</evidence>
<gene>
    <name evidence="7" type="ORF">NDES1114_LOCUS15981</name>
</gene>
<protein>
    <recommendedName>
        <fullName evidence="6">FYVE-type domain-containing protein</fullName>
    </recommendedName>
</protein>
<proteinExistence type="predicted"/>
<evidence type="ECO:0000313" key="7">
    <source>
        <dbReference type="EMBL" id="CAD9118357.1"/>
    </source>
</evidence>
<dbReference type="InterPro" id="IPR011011">
    <property type="entry name" value="Znf_FYVE_PHD"/>
</dbReference>
<keyword evidence="1" id="KW-0479">Metal-binding</keyword>
<evidence type="ECO:0000256" key="4">
    <source>
        <dbReference type="PROSITE-ProRule" id="PRU00091"/>
    </source>
</evidence>
<dbReference type="PANTHER" id="PTHR39490">
    <property type="entry name" value="ARRESTIN DOMAIN-CONTAINING PROTEIN D"/>
    <property type="match status" value="1"/>
</dbReference>
<dbReference type="InterPro" id="IPR052113">
    <property type="entry name" value="FYVE-type_Zinc_Finger"/>
</dbReference>
<feature type="compositionally biased region" description="Basic and acidic residues" evidence="5">
    <location>
        <begin position="59"/>
        <end position="78"/>
    </location>
</feature>
<feature type="region of interest" description="Disordered" evidence="5">
    <location>
        <begin position="500"/>
        <end position="526"/>
    </location>
</feature>
<feature type="compositionally biased region" description="Polar residues" evidence="5">
    <location>
        <begin position="509"/>
        <end position="523"/>
    </location>
</feature>
<dbReference type="CDD" id="cd00065">
    <property type="entry name" value="FYVE_like_SF"/>
    <property type="match status" value="1"/>
</dbReference>
<dbReference type="Pfam" id="PF01363">
    <property type="entry name" value="FYVE"/>
    <property type="match status" value="1"/>
</dbReference>
<keyword evidence="2 4" id="KW-0863">Zinc-finger</keyword>
<evidence type="ECO:0000256" key="3">
    <source>
        <dbReference type="ARBA" id="ARBA00022833"/>
    </source>
</evidence>
<feature type="domain" description="FYVE-type" evidence="6">
    <location>
        <begin position="532"/>
        <end position="591"/>
    </location>
</feature>
<feature type="region of interest" description="Disordered" evidence="5">
    <location>
        <begin position="257"/>
        <end position="301"/>
    </location>
</feature>
<evidence type="ECO:0000256" key="5">
    <source>
        <dbReference type="SAM" id="MobiDB-lite"/>
    </source>
</evidence>
<dbReference type="PANTHER" id="PTHR39490:SF8">
    <property type="entry name" value="ZINC FINGER FYVE DOMAIN-CONTAINING PROTEIN 21"/>
    <property type="match status" value="1"/>
</dbReference>
<feature type="compositionally biased region" description="Polar residues" evidence="5">
    <location>
        <begin position="196"/>
        <end position="211"/>
    </location>
</feature>
<feature type="region of interest" description="Disordered" evidence="5">
    <location>
        <begin position="381"/>
        <end position="442"/>
    </location>
</feature>
<feature type="region of interest" description="Disordered" evidence="5">
    <location>
        <begin position="603"/>
        <end position="627"/>
    </location>
</feature>
<feature type="region of interest" description="Disordered" evidence="5">
    <location>
        <begin position="191"/>
        <end position="232"/>
    </location>
</feature>
<dbReference type="Gene3D" id="3.30.40.10">
    <property type="entry name" value="Zinc/RING finger domain, C3HC4 (zinc finger)"/>
    <property type="match status" value="1"/>
</dbReference>
<feature type="compositionally biased region" description="Low complexity" evidence="5">
    <location>
        <begin position="274"/>
        <end position="294"/>
    </location>
</feature>
<dbReference type="InterPro" id="IPR013083">
    <property type="entry name" value="Znf_RING/FYVE/PHD"/>
</dbReference>
<feature type="region of interest" description="Disordered" evidence="5">
    <location>
        <begin position="59"/>
        <end position="91"/>
    </location>
</feature>
<evidence type="ECO:0000256" key="1">
    <source>
        <dbReference type="ARBA" id="ARBA00022723"/>
    </source>
</evidence>
<keyword evidence="3" id="KW-0862">Zinc</keyword>
<dbReference type="SMART" id="SM00064">
    <property type="entry name" value="FYVE"/>
    <property type="match status" value="1"/>
</dbReference>
<feature type="compositionally biased region" description="Low complexity" evidence="5">
    <location>
        <begin position="79"/>
        <end position="91"/>
    </location>
</feature>
<sequence>MPYCASDMTNDNNKHHNDDDGVSPPAPAAVAEAAGLLLRDAYVDAARTVDPLLRHVQKAHESGNRSGRLLDKPVDQQHNHSNNASANNHRAAAASFDARHVSDDDAAAAFVIAGFAHLFAMVDPKWARSIAVQLTDRYPLFPIGVVLRAEAEAASGDFPAAYNLLSRVERDLTMFDDDTGVTEPRSIYKALAPPSNAGSSVQSPQTRSPPNISAGRFSCGDSTDDDTDPAPLGFMGTTSAAFIRAIWLHVAARRLSSEPEDGATASSKPGSPQGLRRSSSMRGAGAGGAIASLSTGRLSGNAESGDVELLTRYVAAARQQLQQQEANWLRYRAVLDFARHVGASVHPCSKCGRTPGSGGTVTAPPPQWRCSRCAAASKRPFSAHSSPSQANGGSSIATSSTGGGVPRRPSGAFAPPLTHLGEPHLPPVPPSAPGGTPRSPAGSFAFYRQHVVAGDGEATTPNGAAARQHTTTLTGPPTPHAGFAGGGNCGNGSLSLSGSFSESPSAASMTGSGSWRPSGSGASKSAGMVWAPDNTNACQRCAKSVGRLTRHHCRSCGRLVCAACSSQRREVPLLGFYEPVRVCANCADVLDSTESQRNLAAAMAPGLGPRGSKETFGSDDGSPRFGE</sequence>
<dbReference type="GO" id="GO:0008270">
    <property type="term" value="F:zinc ion binding"/>
    <property type="evidence" value="ECO:0007669"/>
    <property type="project" value="UniProtKB-KW"/>
</dbReference>
<organism evidence="7">
    <name type="scientific">Neobodo designis</name>
    <name type="common">Flagellated protozoan</name>
    <name type="synonym">Bodo designis</name>
    <dbReference type="NCBI Taxonomy" id="312471"/>
    <lineage>
        <taxon>Eukaryota</taxon>
        <taxon>Discoba</taxon>
        <taxon>Euglenozoa</taxon>
        <taxon>Kinetoplastea</taxon>
        <taxon>Metakinetoplastina</taxon>
        <taxon>Neobodonida</taxon>
        <taxon>Neobodo</taxon>
    </lineage>
</organism>
<dbReference type="EMBL" id="HBGF01024121">
    <property type="protein sequence ID" value="CAD9118357.1"/>
    <property type="molecule type" value="Transcribed_RNA"/>
</dbReference>
<dbReference type="InterPro" id="IPR000306">
    <property type="entry name" value="Znf_FYVE"/>
</dbReference>